<sequence>MARSLITSRPAEPAVDGSVVRFSREDWGDYLYAAIRVGGYWYVTQSKLSRHGEKDWEHFLDWLGEENWSTLELME</sequence>
<organism evidence="1 2">
    <name type="scientific">Mycobacterium phage Myxus</name>
    <dbReference type="NCBI Taxonomy" id="1805458"/>
    <lineage>
        <taxon>Viruses</taxon>
        <taxon>Duplodnaviria</taxon>
        <taxon>Heunggongvirae</taxon>
        <taxon>Uroviricota</taxon>
        <taxon>Caudoviricetes</taxon>
        <taxon>Fromanvirus</taxon>
        <taxon>Fromanvirus packman</taxon>
    </lineage>
</organism>
<name>A0A127KPJ6_9CAUD</name>
<evidence type="ECO:0000313" key="2">
    <source>
        <dbReference type="Proteomes" id="UP000226299"/>
    </source>
</evidence>
<gene>
    <name evidence="1" type="ORF">PBI_MYXUS_83</name>
</gene>
<evidence type="ECO:0000313" key="1">
    <source>
        <dbReference type="EMBL" id="AMO43951.1"/>
    </source>
</evidence>
<reference evidence="1 2" key="1">
    <citation type="submission" date="2016-02" db="EMBL/GenBank/DDBJ databases">
        <authorList>
            <person name="Perez-Otero J."/>
            <person name="Rivera-Burgos M."/>
            <person name="Vazquez E."/>
            <person name="Rubin M.R."/>
            <person name="Ware V.C."/>
            <person name="Bradley K.W."/>
            <person name="Asai D.J."/>
            <person name="Bowman C.A."/>
            <person name="Russell D.A."/>
            <person name="Pope W.H."/>
            <person name="Jacobs-Sera D."/>
            <person name="Hendrix R.W."/>
            <person name="Hatfull G.F."/>
        </authorList>
    </citation>
    <scope>NUCLEOTIDE SEQUENCE [LARGE SCALE GENOMIC DNA]</scope>
</reference>
<protein>
    <submittedName>
        <fullName evidence="1">Uncharacterized protein</fullName>
    </submittedName>
</protein>
<proteinExistence type="predicted"/>
<dbReference type="EMBL" id="KU716095">
    <property type="protein sequence ID" value="AMO43951.1"/>
    <property type="molecule type" value="Genomic_DNA"/>
</dbReference>
<dbReference type="Proteomes" id="UP000226299">
    <property type="component" value="Segment"/>
</dbReference>
<accession>A0A127KPJ6</accession>